<dbReference type="Proteomes" id="UP000222310">
    <property type="component" value="Unassembled WGS sequence"/>
</dbReference>
<evidence type="ECO:0000313" key="2">
    <source>
        <dbReference type="Proteomes" id="UP000222310"/>
    </source>
</evidence>
<name>A0A9Q6EIJ5_NOSLI</name>
<organism evidence="1 2">
    <name type="scientific">Nostoc linckia z8</name>
    <dbReference type="NCBI Taxonomy" id="1628746"/>
    <lineage>
        <taxon>Bacteria</taxon>
        <taxon>Bacillati</taxon>
        <taxon>Cyanobacteriota</taxon>
        <taxon>Cyanophyceae</taxon>
        <taxon>Nostocales</taxon>
        <taxon>Nostocaceae</taxon>
        <taxon>Nostoc</taxon>
    </lineage>
</organism>
<reference evidence="1 2" key="1">
    <citation type="submission" date="2015-02" db="EMBL/GenBank/DDBJ databases">
        <title>Nostoc linckia genome annotation.</title>
        <authorList>
            <person name="Zhou Z."/>
        </authorList>
    </citation>
    <scope>NUCLEOTIDE SEQUENCE [LARGE SCALE GENOMIC DNA]</scope>
    <source>
        <strain evidence="2">z8</strain>
    </source>
</reference>
<dbReference type="AlphaFoldDB" id="A0A9Q6EIJ5"/>
<protein>
    <submittedName>
        <fullName evidence="1">Uncharacterized protein</fullName>
    </submittedName>
</protein>
<dbReference type="GeneID" id="57098593"/>
<dbReference type="EMBL" id="LAHD01000122">
    <property type="protein sequence ID" value="PHJ96916.1"/>
    <property type="molecule type" value="Genomic_DNA"/>
</dbReference>
<comment type="caution">
    <text evidence="1">The sequence shown here is derived from an EMBL/GenBank/DDBJ whole genome shotgun (WGS) entry which is preliminary data.</text>
</comment>
<evidence type="ECO:0000313" key="1">
    <source>
        <dbReference type="EMBL" id="PHJ96916.1"/>
    </source>
</evidence>
<proteinExistence type="predicted"/>
<dbReference type="RefSeq" id="WP_244918234.1">
    <property type="nucleotide sequence ID" value="NZ_LAHD01000122.1"/>
</dbReference>
<gene>
    <name evidence="1" type="ORF">VF08_29700</name>
</gene>
<sequence>MGFANLAIAEIAADYSIPVEKLFSLDNQLLIADKHQKSRLALEDAKAIIFRISSEVSPKGRPFGGWYRSHLKGYLRLWICRLSIALLAVLSVKIFKGKHV</sequence>
<accession>A0A9Q6EIJ5</accession>